<feature type="compositionally biased region" description="Low complexity" evidence="1">
    <location>
        <begin position="179"/>
        <end position="195"/>
    </location>
</feature>
<reference evidence="2 3" key="1">
    <citation type="journal article" date="2019" name="Int. J. Syst. Evol. Microbiol.">
        <title>The Global Catalogue of Microorganisms (GCM) 10K type strain sequencing project: providing services to taxonomists for standard genome sequencing and annotation.</title>
        <authorList>
            <consortium name="The Broad Institute Genomics Platform"/>
            <consortium name="The Broad Institute Genome Sequencing Center for Infectious Disease"/>
            <person name="Wu L."/>
            <person name="Ma J."/>
        </authorList>
    </citation>
    <scope>NUCLEOTIDE SEQUENCE [LARGE SCALE GENOMIC DNA]</scope>
    <source>
        <strain evidence="2 3">JCM 3053</strain>
    </source>
</reference>
<organism evidence="2 3">
    <name type="scientific">Streptomyces indiaensis</name>
    <dbReference type="NCBI Taxonomy" id="284033"/>
    <lineage>
        <taxon>Bacteria</taxon>
        <taxon>Bacillati</taxon>
        <taxon>Actinomycetota</taxon>
        <taxon>Actinomycetes</taxon>
        <taxon>Kitasatosporales</taxon>
        <taxon>Streptomycetaceae</taxon>
        <taxon>Streptomyces</taxon>
    </lineage>
</organism>
<accession>A0ABN3DPW5</accession>
<dbReference type="EMBL" id="BAAART010000076">
    <property type="protein sequence ID" value="GAA2238799.1"/>
    <property type="molecule type" value="Genomic_DNA"/>
</dbReference>
<evidence type="ECO:0000313" key="3">
    <source>
        <dbReference type="Proteomes" id="UP001501474"/>
    </source>
</evidence>
<evidence type="ECO:0008006" key="4">
    <source>
        <dbReference type="Google" id="ProtNLM"/>
    </source>
</evidence>
<feature type="compositionally biased region" description="Basic and acidic residues" evidence="1">
    <location>
        <begin position="196"/>
        <end position="205"/>
    </location>
</feature>
<feature type="compositionally biased region" description="Low complexity" evidence="1">
    <location>
        <begin position="34"/>
        <end position="77"/>
    </location>
</feature>
<comment type="caution">
    <text evidence="2">The sequence shown here is derived from an EMBL/GenBank/DDBJ whole genome shotgun (WGS) entry which is preliminary data.</text>
</comment>
<dbReference type="Proteomes" id="UP001501474">
    <property type="component" value="Unassembled WGS sequence"/>
</dbReference>
<feature type="region of interest" description="Disordered" evidence="1">
    <location>
        <begin position="1"/>
        <end position="232"/>
    </location>
</feature>
<evidence type="ECO:0000313" key="2">
    <source>
        <dbReference type="EMBL" id="GAA2238799.1"/>
    </source>
</evidence>
<feature type="compositionally biased region" description="Gly residues" evidence="1">
    <location>
        <begin position="263"/>
        <end position="274"/>
    </location>
</feature>
<feature type="region of interest" description="Disordered" evidence="1">
    <location>
        <begin position="260"/>
        <end position="315"/>
    </location>
</feature>
<protein>
    <recommendedName>
        <fullName evidence="4">Large membrane protein</fullName>
    </recommendedName>
</protein>
<gene>
    <name evidence="2" type="ORF">GCM10010104_37450</name>
</gene>
<sequence>MNTERPDNDDDVREAADASADAAPQTEAQGTTKAGASAEPGASEEAGAPTEPGASEEAGASAEPGASEGVGASAENGEPSENQEPSESDETGTGVTGEAADAAVDGETPAAEAESAETDEPGAAAPAVAEPGAPGEDPQTGATGGLEDAEPTGARTDGAESSPDREAVAEGTDVEEARSASTAAAPDSTPAPTHEAAADHTEARAARPRATPAPVREVPRDEEDLVRHGGGRSRTPAIIASVAAAVLLIGGGGAWLASNASSGSGGGATSGAPGGDDTPPPLALDGYSESTAGGGNGIAPGEPNPYGATYRLGGPLPDGPAKAPVYRAQGEVGTADVARLAKALGVEGTPVAQGEVWRIGGQDGSGPSLQVDRQAPGSWTFSRYAPGTDDCKGTDTCGGAPQPGDTPVSEDVAEKAAAPVLKAVGQDDAKVDASQVMGAQRVVNAAPVVGGLPTHGWPTGITVGADGEVVGGTGQLSTPVKGDTYPVVTAEKALELMNGQPKKDHRMGIGGCASPVPLKDRLEQPCGQPASGSPQQDTVTVEGAVFGLAAHVVDGRQALVPSWLFEVSAPGAKDPFTVTYPAVEPRYLVTPEPSAPSDRPSSAPGPREVKVDGYRAEGAELTVSFTGGVCADYDVKASEKGDEVTVTVTSTPWPDKVCIMIAKQFQKTVQLDEPLGDRAVVDADGKAVPLAKDGARLPAPPTRER</sequence>
<feature type="compositionally biased region" description="Low complexity" evidence="1">
    <location>
        <begin position="121"/>
        <end position="136"/>
    </location>
</feature>
<evidence type="ECO:0000256" key="1">
    <source>
        <dbReference type="SAM" id="MobiDB-lite"/>
    </source>
</evidence>
<keyword evidence="3" id="KW-1185">Reference proteome</keyword>
<name>A0ABN3DPW5_9ACTN</name>
<proteinExistence type="predicted"/>